<dbReference type="GeneTree" id="ENSGT00940000165285"/>
<evidence type="ECO:0000259" key="3">
    <source>
        <dbReference type="PROSITE" id="PS50835"/>
    </source>
</evidence>
<evidence type="ECO:0000313" key="4">
    <source>
        <dbReference type="Ensembl" id="ENSPNYP00000012548.1"/>
    </source>
</evidence>
<evidence type="ECO:0000256" key="1">
    <source>
        <dbReference type="ARBA" id="ARBA00023319"/>
    </source>
</evidence>
<dbReference type="InterPro" id="IPR036179">
    <property type="entry name" value="Ig-like_dom_sf"/>
</dbReference>
<dbReference type="InterPro" id="IPR003599">
    <property type="entry name" value="Ig_sub"/>
</dbReference>
<dbReference type="STRING" id="303518.ENSPNYP00000012548"/>
<dbReference type="Pfam" id="PF07654">
    <property type="entry name" value="C1-set"/>
    <property type="match status" value="1"/>
</dbReference>
<feature type="compositionally biased region" description="Low complexity" evidence="2">
    <location>
        <begin position="23"/>
        <end position="40"/>
    </location>
</feature>
<keyword evidence="1" id="KW-0393">Immunoglobulin domain</keyword>
<dbReference type="Gene3D" id="2.60.40.10">
    <property type="entry name" value="Immunoglobulins"/>
    <property type="match status" value="2"/>
</dbReference>
<feature type="region of interest" description="Disordered" evidence="2">
    <location>
        <begin position="19"/>
        <end position="42"/>
    </location>
</feature>
<protein>
    <recommendedName>
        <fullName evidence="3">Ig-like domain-containing protein</fullName>
    </recommendedName>
</protein>
<dbReference type="PROSITE" id="PS50835">
    <property type="entry name" value="IG_LIKE"/>
    <property type="match status" value="1"/>
</dbReference>
<reference evidence="4" key="1">
    <citation type="submission" date="2023-09" db="UniProtKB">
        <authorList>
            <consortium name="Ensembl"/>
        </authorList>
    </citation>
    <scope>IDENTIFICATION</scope>
</reference>
<name>A0A3B4FSF3_9CICH</name>
<feature type="domain" description="Ig-like" evidence="3">
    <location>
        <begin position="292"/>
        <end position="389"/>
    </location>
</feature>
<dbReference type="InterPro" id="IPR003597">
    <property type="entry name" value="Ig_C1-set"/>
</dbReference>
<sequence length="441" mass="49287">MTAATSALTSGLLSAAGRDSDFSTPLSVSFSPSKSSLPAPGASSREARTLWMLCSSWKAELGSSPERLYFSLVRKEMLLLTQTPSLSWSSLDLLQYVEGVEAEQLKCELHRYSTEGGYVRWPVLGAREYNHWFTCILRHSRGRFTVAGTLRHPSDQPPPGQPDYHNWSVIADKEVLTTAVAMVIKTQTPSVKARLKSQQKLHCQFDVDHKGAKVTVEWHRHRPGERTKLFSYNRHTGQTEGSGVGLRAIAAGDASYTLASTTMISEGTYICSVSVYPLFTKVDIYLQIEESPHVSLNVATTLLLQEGKDLMVKCEANGYYPRDVEIIWYEEDPGTPHPKPLNHSVLFSHKVNGDMTFLLSGVFYLQAALRDSGKKFTCSVSHQSLKVFNGGKSCFSNLVPFWVFSLFCIHLVRYVFLPLLCSCIRPNLISVLWHLLLVLVY</sequence>
<dbReference type="SMART" id="SM00407">
    <property type="entry name" value="IGc1"/>
    <property type="match status" value="1"/>
</dbReference>
<dbReference type="Pfam" id="PF07686">
    <property type="entry name" value="V-set"/>
    <property type="match status" value="1"/>
</dbReference>
<dbReference type="Ensembl" id="ENSPNYT00000012854.1">
    <property type="protein sequence ID" value="ENSPNYP00000012548.1"/>
    <property type="gene ID" value="ENSPNYG00000009509.1"/>
</dbReference>
<dbReference type="InterPro" id="IPR050380">
    <property type="entry name" value="Immune_Resp_Modulators"/>
</dbReference>
<proteinExistence type="predicted"/>
<evidence type="ECO:0000256" key="2">
    <source>
        <dbReference type="SAM" id="MobiDB-lite"/>
    </source>
</evidence>
<dbReference type="AlphaFoldDB" id="A0A3B4FSF3"/>
<dbReference type="PANTHER" id="PTHR23411">
    <property type="entry name" value="TAPASIN"/>
    <property type="match status" value="1"/>
</dbReference>
<dbReference type="InterPro" id="IPR007110">
    <property type="entry name" value="Ig-like_dom"/>
</dbReference>
<dbReference type="SMART" id="SM00409">
    <property type="entry name" value="IG"/>
    <property type="match status" value="2"/>
</dbReference>
<accession>A0A3B4FSF3</accession>
<dbReference type="InterPro" id="IPR013783">
    <property type="entry name" value="Ig-like_fold"/>
</dbReference>
<dbReference type="InterPro" id="IPR013106">
    <property type="entry name" value="Ig_V-set"/>
</dbReference>
<dbReference type="SUPFAM" id="SSF48726">
    <property type="entry name" value="Immunoglobulin"/>
    <property type="match status" value="2"/>
</dbReference>
<organism evidence="4">
    <name type="scientific">Pundamilia nyererei</name>
    <dbReference type="NCBI Taxonomy" id="303518"/>
    <lineage>
        <taxon>Eukaryota</taxon>
        <taxon>Metazoa</taxon>
        <taxon>Chordata</taxon>
        <taxon>Craniata</taxon>
        <taxon>Vertebrata</taxon>
        <taxon>Euteleostomi</taxon>
        <taxon>Actinopterygii</taxon>
        <taxon>Neopterygii</taxon>
        <taxon>Teleostei</taxon>
        <taxon>Neoteleostei</taxon>
        <taxon>Acanthomorphata</taxon>
        <taxon>Ovalentaria</taxon>
        <taxon>Cichlomorphae</taxon>
        <taxon>Cichliformes</taxon>
        <taxon>Cichlidae</taxon>
        <taxon>African cichlids</taxon>
        <taxon>Pseudocrenilabrinae</taxon>
        <taxon>Haplochromini</taxon>
        <taxon>Pundamilia</taxon>
    </lineage>
</organism>